<keyword evidence="7" id="KW-1185">Reference proteome</keyword>
<name>A0A026VTM7_OOCBI</name>
<dbReference type="PANTHER" id="PTHR10545:SF29">
    <property type="entry name" value="GH14572P-RELATED"/>
    <property type="match status" value="1"/>
</dbReference>
<evidence type="ECO:0000256" key="1">
    <source>
        <dbReference type="ARBA" id="ARBA00008694"/>
    </source>
</evidence>
<dbReference type="OrthoDB" id="7305308at2759"/>
<dbReference type="SUPFAM" id="SSF55729">
    <property type="entry name" value="Acyl-CoA N-acyltransferases (Nat)"/>
    <property type="match status" value="1"/>
</dbReference>
<dbReference type="InterPro" id="IPR051016">
    <property type="entry name" value="Diverse_Substrate_AcTransf"/>
</dbReference>
<organism evidence="5 7">
    <name type="scientific">Ooceraea biroi</name>
    <name type="common">Clonal raider ant</name>
    <name type="synonym">Cerapachys biroi</name>
    <dbReference type="NCBI Taxonomy" id="2015173"/>
    <lineage>
        <taxon>Eukaryota</taxon>
        <taxon>Metazoa</taxon>
        <taxon>Ecdysozoa</taxon>
        <taxon>Arthropoda</taxon>
        <taxon>Hexapoda</taxon>
        <taxon>Insecta</taxon>
        <taxon>Pterygota</taxon>
        <taxon>Neoptera</taxon>
        <taxon>Endopterygota</taxon>
        <taxon>Hymenoptera</taxon>
        <taxon>Apocrita</taxon>
        <taxon>Aculeata</taxon>
        <taxon>Formicoidea</taxon>
        <taxon>Formicidae</taxon>
        <taxon>Dorylinae</taxon>
        <taxon>Ooceraea</taxon>
    </lineage>
</organism>
<dbReference type="Gene3D" id="3.40.630.30">
    <property type="match status" value="1"/>
</dbReference>
<dbReference type="STRING" id="2015173.A0A026VTM7"/>
<dbReference type="Pfam" id="PF00583">
    <property type="entry name" value="Acetyltransf_1"/>
    <property type="match status" value="1"/>
</dbReference>
<proteinExistence type="inferred from homology"/>
<dbReference type="Proteomes" id="UP000279307">
    <property type="component" value="Chromosome 1"/>
</dbReference>
<dbReference type="CDD" id="cd04301">
    <property type="entry name" value="NAT_SF"/>
    <property type="match status" value="1"/>
</dbReference>
<evidence type="ECO:0000259" key="4">
    <source>
        <dbReference type="PROSITE" id="PS51186"/>
    </source>
</evidence>
<dbReference type="EMBL" id="KK107965">
    <property type="protein sequence ID" value="EZA47040.1"/>
    <property type="molecule type" value="Genomic_DNA"/>
</dbReference>
<feature type="domain" description="N-acetyltransferase" evidence="4">
    <location>
        <begin position="4"/>
        <end position="157"/>
    </location>
</feature>
<dbReference type="OMA" id="WQFYRVE"/>
<reference evidence="6" key="3">
    <citation type="submission" date="2018-07" db="EMBL/GenBank/DDBJ databases">
        <authorList>
            <person name="Mckenzie S.K."/>
            <person name="Kronauer D.J.C."/>
        </authorList>
    </citation>
    <scope>NUCLEOTIDE SEQUENCE</scope>
    <source>
        <strain evidence="6">Clonal line C1</strain>
    </source>
</reference>
<dbReference type="GO" id="GO:0008080">
    <property type="term" value="F:N-acetyltransferase activity"/>
    <property type="evidence" value="ECO:0007669"/>
    <property type="project" value="UniProtKB-ARBA"/>
</dbReference>
<dbReference type="InterPro" id="IPR016181">
    <property type="entry name" value="Acyl_CoA_acyltransferase"/>
</dbReference>
<comment type="similarity">
    <text evidence="1">Belongs to the acetyltransferase family.</text>
</comment>
<evidence type="ECO:0000256" key="2">
    <source>
        <dbReference type="ARBA" id="ARBA00022679"/>
    </source>
</evidence>
<evidence type="ECO:0000313" key="7">
    <source>
        <dbReference type="Proteomes" id="UP000053097"/>
    </source>
</evidence>
<sequence length="161" mass="18695">MAEVIIRKARREDCVAIIALIQELADFEKMSDGPKLDCKTLERDGFDGQPLFFCNVATFNEKVIGYALFFYAYSTWCGKAMFLEDLYVTPEFRGKHIGIRLLKSVAKEAIENGCCKMEFMVLKWNPATEFYKKYGASDLTVTENWHYYRFSDLKRLVSECE</sequence>
<evidence type="ECO:0000313" key="8">
    <source>
        <dbReference type="Proteomes" id="UP000279307"/>
    </source>
</evidence>
<evidence type="ECO:0000313" key="6">
    <source>
        <dbReference type="EMBL" id="RLU27410.1"/>
    </source>
</evidence>
<protein>
    <submittedName>
        <fullName evidence="5">Diamine acetyltransferase</fullName>
    </submittedName>
</protein>
<dbReference type="InterPro" id="IPR000182">
    <property type="entry name" value="GNAT_dom"/>
</dbReference>
<keyword evidence="2 5" id="KW-0808">Transferase</keyword>
<reference evidence="5 7" key="1">
    <citation type="journal article" date="2014" name="Curr. Biol.">
        <title>The genome of the clonal raider ant Cerapachys biroi.</title>
        <authorList>
            <person name="Oxley P.R."/>
            <person name="Ji L."/>
            <person name="Fetter-Pruneda I."/>
            <person name="McKenzie S.K."/>
            <person name="Li C."/>
            <person name="Hu H."/>
            <person name="Zhang G."/>
            <person name="Kronauer D.J."/>
        </authorList>
    </citation>
    <scope>NUCLEOTIDE SEQUENCE [LARGE SCALE GENOMIC DNA]</scope>
</reference>
<dbReference type="PANTHER" id="PTHR10545">
    <property type="entry name" value="DIAMINE N-ACETYLTRANSFERASE"/>
    <property type="match status" value="1"/>
</dbReference>
<reference evidence="6 8" key="2">
    <citation type="journal article" date="2018" name="Genome Res.">
        <title>The genomic architecture and molecular evolution of ant odorant receptors.</title>
        <authorList>
            <person name="McKenzie S.K."/>
            <person name="Kronauer D.J.C."/>
        </authorList>
    </citation>
    <scope>NUCLEOTIDE SEQUENCE [LARGE SCALE GENOMIC DNA]</scope>
    <source>
        <strain evidence="6">Clonal line C1</strain>
    </source>
</reference>
<evidence type="ECO:0000313" key="5">
    <source>
        <dbReference type="EMBL" id="EZA47040.1"/>
    </source>
</evidence>
<dbReference type="FunFam" id="3.40.630.30:FF:000064">
    <property type="entry name" value="GNAT family acetyltransferase"/>
    <property type="match status" value="1"/>
</dbReference>
<dbReference type="EMBL" id="QOIP01000001">
    <property type="protein sequence ID" value="RLU27410.1"/>
    <property type="molecule type" value="Genomic_DNA"/>
</dbReference>
<dbReference type="PROSITE" id="PS51186">
    <property type="entry name" value="GNAT"/>
    <property type="match status" value="1"/>
</dbReference>
<accession>A0A026VTM7</accession>
<evidence type="ECO:0000256" key="3">
    <source>
        <dbReference type="ARBA" id="ARBA00023315"/>
    </source>
</evidence>
<keyword evidence="3" id="KW-0012">Acyltransferase</keyword>
<dbReference type="AlphaFoldDB" id="A0A026VTM7"/>
<gene>
    <name evidence="6" type="ORF">DMN91_001214</name>
    <name evidence="5" type="ORF">X777_16697</name>
</gene>
<dbReference type="Proteomes" id="UP000053097">
    <property type="component" value="Unassembled WGS sequence"/>
</dbReference>